<keyword evidence="2 10" id="KW-0378">Hydrolase</keyword>
<dbReference type="KEGG" id="kfl:Kfla_6397"/>
<dbReference type="InterPro" id="IPR011013">
    <property type="entry name" value="Gal_mutarotase_sf_dom"/>
</dbReference>
<feature type="domain" description="Glycoside hydrolase family 65 central catalytic" evidence="7">
    <location>
        <begin position="326"/>
        <end position="678"/>
    </location>
</feature>
<evidence type="ECO:0000256" key="5">
    <source>
        <dbReference type="PIRSR" id="PIRSR036289-51"/>
    </source>
</evidence>
<dbReference type="InterPro" id="IPR037018">
    <property type="entry name" value="GH65_N"/>
</dbReference>
<evidence type="ECO:0000256" key="4">
    <source>
        <dbReference type="PIRSR" id="PIRSR036289-50"/>
    </source>
</evidence>
<dbReference type="RefSeq" id="WP_012923947.1">
    <property type="nucleotide sequence ID" value="NC_013729.1"/>
</dbReference>
<dbReference type="Gene3D" id="2.70.98.40">
    <property type="entry name" value="Glycoside hydrolase, family 65, N-terminal domain"/>
    <property type="match status" value="1"/>
</dbReference>
<feature type="binding site" evidence="5">
    <location>
        <begin position="590"/>
        <end position="591"/>
    </location>
    <ligand>
        <name>substrate</name>
    </ligand>
</feature>
<dbReference type="CAZy" id="GH65">
    <property type="family name" value="Glycoside Hydrolase Family 65"/>
</dbReference>
<dbReference type="OrthoDB" id="9816160at2"/>
<keyword evidence="3" id="KW-0326">Glycosidase</keyword>
<dbReference type="InterPro" id="IPR008928">
    <property type="entry name" value="6-hairpin_glycosidase_sf"/>
</dbReference>
<accession>D2PX15</accession>
<gene>
    <name evidence="10" type="ordered locus">Kfla_6397</name>
</gene>
<dbReference type="FunFam" id="1.50.10.10:FF:000029">
    <property type="entry name" value="Family 65 glycosyl hydrolase"/>
    <property type="match status" value="1"/>
</dbReference>
<evidence type="ECO:0000259" key="8">
    <source>
        <dbReference type="Pfam" id="PF03633"/>
    </source>
</evidence>
<dbReference type="AlphaFoldDB" id="D2PX15"/>
<organism evidence="10 11">
    <name type="scientific">Kribbella flavida (strain DSM 17836 / JCM 10339 / NBRC 14399)</name>
    <dbReference type="NCBI Taxonomy" id="479435"/>
    <lineage>
        <taxon>Bacteria</taxon>
        <taxon>Bacillati</taxon>
        <taxon>Actinomycetota</taxon>
        <taxon>Actinomycetes</taxon>
        <taxon>Propionibacteriales</taxon>
        <taxon>Kribbellaceae</taxon>
        <taxon>Kribbella</taxon>
    </lineage>
</organism>
<dbReference type="GO" id="GO:0005975">
    <property type="term" value="P:carbohydrate metabolic process"/>
    <property type="evidence" value="ECO:0007669"/>
    <property type="project" value="InterPro"/>
</dbReference>
<dbReference type="STRING" id="479435.Kfla_6397"/>
<evidence type="ECO:0000259" key="9">
    <source>
        <dbReference type="Pfam" id="PF03636"/>
    </source>
</evidence>
<dbReference type="InterPro" id="IPR005194">
    <property type="entry name" value="Glyco_hydro_65_C"/>
</dbReference>
<dbReference type="Proteomes" id="UP000007967">
    <property type="component" value="Chromosome"/>
</dbReference>
<protein>
    <submittedName>
        <fullName evidence="10">Glycoside hydrolase family 65 central catalytic</fullName>
    </submittedName>
</protein>
<dbReference type="HOGENOM" id="CLU_006285_2_2_11"/>
<feature type="active site" description="Proton donor" evidence="4">
    <location>
        <position position="487"/>
    </location>
</feature>
<dbReference type="PIRSF" id="PIRSF036289">
    <property type="entry name" value="Glycosyl_hydrolase_malt_phosph"/>
    <property type="match status" value="1"/>
</dbReference>
<dbReference type="eggNOG" id="COG1554">
    <property type="taxonomic scope" value="Bacteria"/>
</dbReference>
<evidence type="ECO:0000256" key="1">
    <source>
        <dbReference type="ARBA" id="ARBA00006768"/>
    </source>
</evidence>
<dbReference type="Pfam" id="PF03636">
    <property type="entry name" value="Glyco_hydro_65N"/>
    <property type="match status" value="1"/>
</dbReference>
<dbReference type="GO" id="GO:0016757">
    <property type="term" value="F:glycosyltransferase activity"/>
    <property type="evidence" value="ECO:0007669"/>
    <property type="project" value="UniProtKB-ARBA"/>
</dbReference>
<dbReference type="GO" id="GO:0004553">
    <property type="term" value="F:hydrolase activity, hydrolyzing O-glycosyl compounds"/>
    <property type="evidence" value="ECO:0007669"/>
    <property type="project" value="TreeGrafter"/>
</dbReference>
<evidence type="ECO:0000256" key="3">
    <source>
        <dbReference type="ARBA" id="ARBA00023295"/>
    </source>
</evidence>
<evidence type="ECO:0000256" key="6">
    <source>
        <dbReference type="SAM" id="MobiDB-lite"/>
    </source>
</evidence>
<dbReference type="InterPro" id="IPR005196">
    <property type="entry name" value="Glyco_hydro_65_N"/>
</dbReference>
<dbReference type="InterPro" id="IPR005195">
    <property type="entry name" value="Glyco_hydro_65_M"/>
</dbReference>
<dbReference type="PANTHER" id="PTHR11051">
    <property type="entry name" value="GLYCOSYL HYDROLASE-RELATED"/>
    <property type="match status" value="1"/>
</dbReference>
<dbReference type="Gene3D" id="2.60.420.10">
    <property type="entry name" value="Maltose phosphorylase, domain 3"/>
    <property type="match status" value="1"/>
</dbReference>
<dbReference type="InterPro" id="IPR017045">
    <property type="entry name" value="Malt_Pase/Glycosyl_Hdrlase"/>
</dbReference>
<dbReference type="EMBL" id="CP001736">
    <property type="protein sequence ID" value="ADB35395.1"/>
    <property type="molecule type" value="Genomic_DNA"/>
</dbReference>
<comment type="similarity">
    <text evidence="1">Belongs to the glycosyl hydrolase 65 family.</text>
</comment>
<feature type="compositionally biased region" description="Pro residues" evidence="6">
    <location>
        <begin position="767"/>
        <end position="776"/>
    </location>
</feature>
<dbReference type="FunFam" id="2.70.98.40:FF:000001">
    <property type="entry name" value="Family 65 glycosyl hydrolase"/>
    <property type="match status" value="1"/>
</dbReference>
<evidence type="ECO:0000313" key="10">
    <source>
        <dbReference type="EMBL" id="ADB35395.1"/>
    </source>
</evidence>
<dbReference type="InterPro" id="IPR012341">
    <property type="entry name" value="6hp_glycosidase-like_sf"/>
</dbReference>
<evidence type="ECO:0000259" key="7">
    <source>
        <dbReference type="Pfam" id="PF03632"/>
    </source>
</evidence>
<dbReference type="GO" id="GO:0030246">
    <property type="term" value="F:carbohydrate binding"/>
    <property type="evidence" value="ECO:0007669"/>
    <property type="project" value="InterPro"/>
</dbReference>
<reference evidence="10 11" key="2">
    <citation type="journal article" date="2010" name="Stand. Genomic Sci.">
        <title>Complete genome sequence of Kribbella flavida type strain (IFO 14399).</title>
        <authorList>
            <person name="Pukall R."/>
            <person name="Lapidus A."/>
            <person name="Glavina Del Rio T."/>
            <person name="Copeland A."/>
            <person name="Tice H."/>
            <person name="Cheng J.-F."/>
            <person name="Lucas S."/>
            <person name="Chen F."/>
            <person name="Nolan M."/>
            <person name="LaButti K."/>
            <person name="Pati A."/>
            <person name="Ivanova N."/>
            <person name="Mavrommatis K."/>
            <person name="Mikhailova N."/>
            <person name="Pitluck S."/>
            <person name="Bruce D."/>
            <person name="Goodwin L."/>
            <person name="Land M."/>
            <person name="Hauser L."/>
            <person name="Chang Y.-J."/>
            <person name="Jeffries C.D."/>
            <person name="Chen A."/>
            <person name="Palaniappan K."/>
            <person name="Chain P."/>
            <person name="Rohde M."/>
            <person name="Goeker M."/>
            <person name="Bristow J."/>
            <person name="Eisen J.A."/>
            <person name="Markowitz V."/>
            <person name="Hugenholtz P."/>
            <person name="Kyrpides N.C."/>
            <person name="Klenk H.-P."/>
            <person name="Brettin T."/>
        </authorList>
    </citation>
    <scope>NUCLEOTIDE SEQUENCE [LARGE SCALE GENOMIC DNA]</scope>
    <source>
        <strain evidence="11">DSM 17836 / JCM 10339 / NBRC 14399</strain>
    </source>
</reference>
<dbReference type="SUPFAM" id="SSF48208">
    <property type="entry name" value="Six-hairpin glycosidases"/>
    <property type="match status" value="1"/>
</dbReference>
<sequence>MDRSHHPIEPWQLRETELDLDRLEQAESLFSLSNGHIGLRGNLDEGEPFGIPGTYLNSFYESRPLPYAEAGYGYPESGQTLVDVTNGKLIRLLVDDSPFDVRYGDLHSHERVLDFRSGILQREADWTSPGGKRIKVRSRRLVSLTQRAVVAIEYVVEPVDQPTRFVVQSELVANETQPRLSDDPRVAAVLENPLEPVSQHGDREDVVLVHRTRKSEQLMAAGMAHEVEADTRVKTDVDVQENWARSTVICELKPGQSLRVVKYVAYGWSSLRSETAIGDQVAAALAGAQFSGWDGLVQQQREFLDDFWDAADVEVHGHAELQQAVRFALFHVLQAGARAERRAIPSKGLTGAGYDGHTFWDTEGFVLPTLTYTMPDAAADALRWRHSILPLAKERASVLGLRGAAFPWRTIRGQECSGYWPAGTAAFHINADIAEAVTRYYCATSDDKFMTEVGIELLVETARLWMSLGHHDRDGQWHLPGVTGPDEYSAVADDNVFTNLMAARNLRAAARYAAKQPAKARELGVDAEEEAAWRDAAAAVYVPYDAELGVHPQSAGFTRYAEWDFEASRGKYPLMLHAPYFELYRKQVVKQADLMLATYWCGDAFTAEEKARNFDYYERLTVRDSSLSACVQAVAAAEVGHLDLAFDYAYEAALIDLLDLHSNSGDGLHMASLAGAWMAMVAGFGGLRERGGMLSFDPALPDGLSQLAFSVRWRGVRLRVEAHHREVRYAVHDGPDAQITFLHAGEEITVTADAPVTRPLTKRVPLMPRPSQPPGREPMSALGQHPAVESEQGQRSKARANAGAGPTKDAARTSAAQDV</sequence>
<name>D2PX15_KRIFD</name>
<reference evidence="11" key="1">
    <citation type="submission" date="2009-09" db="EMBL/GenBank/DDBJ databases">
        <title>The complete genome of Kribbella flavida DSM 17836.</title>
        <authorList>
            <consortium name="US DOE Joint Genome Institute (JGI-PGF)"/>
            <person name="Lucas S."/>
            <person name="Copeland A."/>
            <person name="Lapidus A."/>
            <person name="Glavina del Rio T."/>
            <person name="Dalin E."/>
            <person name="Tice H."/>
            <person name="Bruce D."/>
            <person name="Goodwin L."/>
            <person name="Pitluck S."/>
            <person name="Kyrpides N."/>
            <person name="Mavromatis K."/>
            <person name="Ivanova N."/>
            <person name="Saunders E."/>
            <person name="Brettin T."/>
            <person name="Detter J.C."/>
            <person name="Han C."/>
            <person name="Larimer F."/>
            <person name="Land M."/>
            <person name="Hauser L."/>
            <person name="Markowitz V."/>
            <person name="Cheng J.-F."/>
            <person name="Hugenholtz P."/>
            <person name="Woyke T."/>
            <person name="Wu D."/>
            <person name="Pukall R."/>
            <person name="Klenk H.-P."/>
            <person name="Eisen J.A."/>
        </authorList>
    </citation>
    <scope>NUCLEOTIDE SEQUENCE [LARGE SCALE GENOMIC DNA]</scope>
    <source>
        <strain evidence="11">DSM 17836 / JCM 10339 / NBRC 14399</strain>
    </source>
</reference>
<feature type="region of interest" description="Disordered" evidence="6">
    <location>
        <begin position="759"/>
        <end position="819"/>
    </location>
</feature>
<evidence type="ECO:0000256" key="2">
    <source>
        <dbReference type="ARBA" id="ARBA00022801"/>
    </source>
</evidence>
<dbReference type="Pfam" id="PF03633">
    <property type="entry name" value="Glyco_hydro_65C"/>
    <property type="match status" value="1"/>
</dbReference>
<evidence type="ECO:0000313" key="11">
    <source>
        <dbReference type="Proteomes" id="UP000007967"/>
    </source>
</evidence>
<proteinExistence type="inferred from homology"/>
<keyword evidence="11" id="KW-1185">Reference proteome</keyword>
<dbReference type="Pfam" id="PF03632">
    <property type="entry name" value="Glyco_hydro_65m"/>
    <property type="match status" value="1"/>
</dbReference>
<feature type="domain" description="Glycoside hydrolase family 65 C-terminal" evidence="8">
    <location>
        <begin position="687"/>
        <end position="750"/>
    </location>
</feature>
<feature type="domain" description="Glycoside hydrolase family 65 N-terminal" evidence="9">
    <location>
        <begin position="14"/>
        <end position="269"/>
    </location>
</feature>
<feature type="binding site" evidence="5">
    <location>
        <begin position="360"/>
        <end position="361"/>
    </location>
    <ligand>
        <name>substrate</name>
    </ligand>
</feature>
<dbReference type="PANTHER" id="PTHR11051:SF13">
    <property type="entry name" value="GLYCOSYL TRANSFERASE"/>
    <property type="match status" value="1"/>
</dbReference>
<dbReference type="SUPFAM" id="SSF74650">
    <property type="entry name" value="Galactose mutarotase-like"/>
    <property type="match status" value="1"/>
</dbReference>
<dbReference type="Gene3D" id="1.50.10.10">
    <property type="match status" value="1"/>
</dbReference>